<dbReference type="Pfam" id="PF00806">
    <property type="entry name" value="PUF"/>
    <property type="match status" value="8"/>
</dbReference>
<evidence type="ECO:0000313" key="6">
    <source>
        <dbReference type="EMBL" id="KAJ9161813.1"/>
    </source>
</evidence>
<dbReference type="PANTHER" id="PTHR12537">
    <property type="entry name" value="RNA BINDING PROTEIN PUMILIO-RELATED"/>
    <property type="match status" value="1"/>
</dbReference>
<feature type="repeat" description="Pumilio" evidence="3">
    <location>
        <begin position="153"/>
        <end position="188"/>
    </location>
</feature>
<feature type="domain" description="PUM-HD" evidence="5">
    <location>
        <begin position="23"/>
        <end position="367"/>
    </location>
</feature>
<dbReference type="PANTHER" id="PTHR12537:SF12">
    <property type="entry name" value="MATERNAL PROTEIN PUMILIO"/>
    <property type="match status" value="1"/>
</dbReference>
<feature type="repeat" description="Pumilio" evidence="3">
    <location>
        <begin position="224"/>
        <end position="259"/>
    </location>
</feature>
<sequence>MHGVYNGAPHNRPLRNYDAADARRSALLRDFRMSQKTSKRYELRDIYNHVVEFCGDQHGSRFIQEKLERANSDEKERIFGEIIREAIPLMKDTFGNYVLQKIFEHGTLSQKQRLAETMEDSMVSLTFDQYGCRVVQKAFEYVLSDQRSALIRQLEPQVLSAMKDQHGNHVIQKALEFGDQDDLEFVFRSLRGKVRELACHATACRVVQKAMDRFTEPRNAIIDEVLPHTLALANDKYGNYVIQHVLEMGRPEDKTRIIDMVLGGSIVHLSKQKFASNVVEKCVMNGTPEEKLKIETQMTATGPDGNSFLYSMIVDQYANYVIQKHMAVTPNEQAFSAALRPALQWARNSGYSGKHVDTIGHLLEETSQRLDASTAPTSPLQLDVGSAAPTPNLTMEPNSPSSSPPSTTESAVDDVVGEPLKAQLAAASGRRLSPEVRLAEDDS</sequence>
<reference evidence="6" key="1">
    <citation type="submission" date="2022-07" db="EMBL/GenBank/DDBJ databases">
        <title>Fungi with potential for degradation of polypropylene.</title>
        <authorList>
            <person name="Gostincar C."/>
        </authorList>
    </citation>
    <scope>NUCLEOTIDE SEQUENCE</scope>
    <source>
        <strain evidence="6">EXF-13287</strain>
    </source>
</reference>
<feature type="repeat" description="Pumilio" evidence="3">
    <location>
        <begin position="45"/>
        <end position="80"/>
    </location>
</feature>
<dbReference type="SUPFAM" id="SSF48371">
    <property type="entry name" value="ARM repeat"/>
    <property type="match status" value="1"/>
</dbReference>
<dbReference type="GO" id="GO:0003730">
    <property type="term" value="F:mRNA 3'-UTR binding"/>
    <property type="evidence" value="ECO:0007669"/>
    <property type="project" value="TreeGrafter"/>
</dbReference>
<proteinExistence type="predicted"/>
<feature type="region of interest" description="Disordered" evidence="4">
    <location>
        <begin position="424"/>
        <end position="443"/>
    </location>
</feature>
<dbReference type="PROSITE" id="PS50302">
    <property type="entry name" value="PUM"/>
    <property type="match status" value="5"/>
</dbReference>
<dbReference type="CDD" id="cd07920">
    <property type="entry name" value="Pumilio"/>
    <property type="match status" value="1"/>
</dbReference>
<feature type="compositionally biased region" description="Basic and acidic residues" evidence="4">
    <location>
        <begin position="432"/>
        <end position="443"/>
    </location>
</feature>
<dbReference type="Gene3D" id="1.25.10.10">
    <property type="entry name" value="Leucine-rich Repeat Variant"/>
    <property type="match status" value="1"/>
</dbReference>
<dbReference type="GO" id="GO:0010608">
    <property type="term" value="P:post-transcriptional regulation of gene expression"/>
    <property type="evidence" value="ECO:0007669"/>
    <property type="project" value="TreeGrafter"/>
</dbReference>
<dbReference type="Proteomes" id="UP001174691">
    <property type="component" value="Unassembled WGS sequence"/>
</dbReference>
<comment type="function">
    <text evidence="2">RNA-binding nucleolar protein required for pre-rRNA processing. Involved in production of 18S rRNA and assembly of small ribosomal subunit.</text>
</comment>
<feature type="compositionally biased region" description="Polar residues" evidence="4">
    <location>
        <begin position="369"/>
        <end position="380"/>
    </location>
</feature>
<keyword evidence="1" id="KW-0677">Repeat</keyword>
<name>A0AA38SJM3_9PEZI</name>
<dbReference type="InterPro" id="IPR001313">
    <property type="entry name" value="Pumilio_RNA-bd_rpt"/>
</dbReference>
<dbReference type="PROSITE" id="PS50303">
    <property type="entry name" value="PUM_HD"/>
    <property type="match status" value="1"/>
</dbReference>
<feature type="repeat" description="Pumilio" evidence="3">
    <location>
        <begin position="81"/>
        <end position="116"/>
    </location>
</feature>
<dbReference type="InterPro" id="IPR033133">
    <property type="entry name" value="PUM-HD"/>
</dbReference>
<feature type="compositionally biased region" description="Low complexity" evidence="4">
    <location>
        <begin position="396"/>
        <end position="410"/>
    </location>
</feature>
<evidence type="ECO:0000256" key="1">
    <source>
        <dbReference type="ARBA" id="ARBA00022737"/>
    </source>
</evidence>
<dbReference type="InterPro" id="IPR033712">
    <property type="entry name" value="Pumilio_RNA-bd"/>
</dbReference>
<evidence type="ECO:0000313" key="7">
    <source>
        <dbReference type="Proteomes" id="UP001174691"/>
    </source>
</evidence>
<dbReference type="AlphaFoldDB" id="A0AA38SJM3"/>
<protein>
    <submittedName>
        <fullName evidence="6">ARM repeat-containing protein</fullName>
    </submittedName>
</protein>
<dbReference type="GO" id="GO:0005737">
    <property type="term" value="C:cytoplasm"/>
    <property type="evidence" value="ECO:0007669"/>
    <property type="project" value="TreeGrafter"/>
</dbReference>
<evidence type="ECO:0000256" key="2">
    <source>
        <dbReference type="ARBA" id="ARBA00024893"/>
    </source>
</evidence>
<feature type="repeat" description="Pumilio" evidence="3">
    <location>
        <begin position="117"/>
        <end position="152"/>
    </location>
</feature>
<evidence type="ECO:0000256" key="3">
    <source>
        <dbReference type="PROSITE-ProRule" id="PRU00317"/>
    </source>
</evidence>
<dbReference type="InterPro" id="IPR016024">
    <property type="entry name" value="ARM-type_fold"/>
</dbReference>
<dbReference type="InterPro" id="IPR011989">
    <property type="entry name" value="ARM-like"/>
</dbReference>
<evidence type="ECO:0000259" key="5">
    <source>
        <dbReference type="PROSITE" id="PS50303"/>
    </source>
</evidence>
<accession>A0AA38SJM3</accession>
<evidence type="ECO:0000256" key="4">
    <source>
        <dbReference type="SAM" id="MobiDB-lite"/>
    </source>
</evidence>
<dbReference type="EMBL" id="JANBVN010000018">
    <property type="protein sequence ID" value="KAJ9161813.1"/>
    <property type="molecule type" value="Genomic_DNA"/>
</dbReference>
<comment type="caution">
    <text evidence="6">The sequence shown here is derived from an EMBL/GenBank/DDBJ whole genome shotgun (WGS) entry which is preliminary data.</text>
</comment>
<gene>
    <name evidence="6" type="ORF">NKR19_g1891</name>
</gene>
<dbReference type="SMART" id="SM00025">
    <property type="entry name" value="Pumilio"/>
    <property type="match status" value="8"/>
</dbReference>
<feature type="region of interest" description="Disordered" evidence="4">
    <location>
        <begin position="368"/>
        <end position="419"/>
    </location>
</feature>
<organism evidence="6 7">
    <name type="scientific">Coniochaeta hoffmannii</name>
    <dbReference type="NCBI Taxonomy" id="91930"/>
    <lineage>
        <taxon>Eukaryota</taxon>
        <taxon>Fungi</taxon>
        <taxon>Dikarya</taxon>
        <taxon>Ascomycota</taxon>
        <taxon>Pezizomycotina</taxon>
        <taxon>Sordariomycetes</taxon>
        <taxon>Sordariomycetidae</taxon>
        <taxon>Coniochaetales</taxon>
        <taxon>Coniochaetaceae</taxon>
        <taxon>Coniochaeta</taxon>
    </lineage>
</organism>
<keyword evidence="7" id="KW-1185">Reference proteome</keyword>